<keyword evidence="2 7" id="KW-0698">rRNA processing</keyword>
<dbReference type="Gene3D" id="3.40.50.150">
    <property type="entry name" value="Vaccinia Virus protein VP39"/>
    <property type="match status" value="1"/>
</dbReference>
<dbReference type="Pfam" id="PF00398">
    <property type="entry name" value="RrnaAD"/>
    <property type="match status" value="1"/>
</dbReference>
<feature type="binding site" evidence="7 8">
    <location>
        <position position="27"/>
    </location>
    <ligand>
        <name>S-adenosyl-L-methionine</name>
        <dbReference type="ChEBI" id="CHEBI:59789"/>
    </ligand>
</feature>
<evidence type="ECO:0000256" key="2">
    <source>
        <dbReference type="ARBA" id="ARBA00022552"/>
    </source>
</evidence>
<comment type="similarity">
    <text evidence="7">Belongs to the class I-like SAM-binding methyltransferase superfamily. rRNA adenine N(6)-methyltransferase family. RsmA subfamily.</text>
</comment>
<organism evidence="10 11">
    <name type="scientific">Butyricicoccus pullicaecorum</name>
    <dbReference type="NCBI Taxonomy" id="501571"/>
    <lineage>
        <taxon>Bacteria</taxon>
        <taxon>Bacillati</taxon>
        <taxon>Bacillota</taxon>
        <taxon>Clostridia</taxon>
        <taxon>Eubacteriales</taxon>
        <taxon>Butyricicoccaceae</taxon>
        <taxon>Butyricicoccus</taxon>
    </lineage>
</organism>
<dbReference type="InterPro" id="IPR020596">
    <property type="entry name" value="rRNA_Ade_Mease_Trfase_CS"/>
</dbReference>
<reference evidence="11" key="1">
    <citation type="submission" date="2017-04" db="EMBL/GenBank/DDBJ databases">
        <title>Function of individual gut microbiota members based on whole genome sequencing of pure cultures obtained from chicken caecum.</title>
        <authorList>
            <person name="Medvecky M."/>
            <person name="Cejkova D."/>
            <person name="Polansky O."/>
            <person name="Karasova D."/>
            <person name="Kubasova T."/>
            <person name="Cizek A."/>
            <person name="Rychlik I."/>
        </authorList>
    </citation>
    <scope>NUCLEOTIDE SEQUENCE [LARGE SCALE GENOMIC DNA]</scope>
    <source>
        <strain evidence="11">An180</strain>
    </source>
</reference>
<evidence type="ECO:0000256" key="8">
    <source>
        <dbReference type="PROSITE-ProRule" id="PRU01026"/>
    </source>
</evidence>
<evidence type="ECO:0000313" key="10">
    <source>
        <dbReference type="EMBL" id="OUP54575.1"/>
    </source>
</evidence>
<dbReference type="GO" id="GO:0052908">
    <property type="term" value="F:16S rRNA (adenine(1518)-N(6)/adenine(1519)-N(6))-dimethyltransferase activity"/>
    <property type="evidence" value="ECO:0007669"/>
    <property type="project" value="UniProtKB-EC"/>
</dbReference>
<feature type="binding site" evidence="7 8">
    <location>
        <position position="54"/>
    </location>
    <ligand>
        <name>S-adenosyl-L-methionine</name>
        <dbReference type="ChEBI" id="CHEBI:59789"/>
    </ligand>
</feature>
<dbReference type="PANTHER" id="PTHR11727">
    <property type="entry name" value="DIMETHYLADENOSINE TRANSFERASE"/>
    <property type="match status" value="1"/>
</dbReference>
<dbReference type="AlphaFoldDB" id="A0A1Y4LCY0"/>
<dbReference type="PROSITE" id="PS51689">
    <property type="entry name" value="SAM_RNA_A_N6_MT"/>
    <property type="match status" value="1"/>
</dbReference>
<comment type="function">
    <text evidence="7">Specifically dimethylates two adjacent adenosines (A1518 and A1519) in the loop of a conserved hairpin near the 3'-end of 16S rRNA in the 30S particle. May play a critical role in biogenesis of 30S subunits.</text>
</comment>
<keyword evidence="1 7" id="KW-0963">Cytoplasm</keyword>
<dbReference type="Proteomes" id="UP000195897">
    <property type="component" value="Unassembled WGS sequence"/>
</dbReference>
<evidence type="ECO:0000256" key="1">
    <source>
        <dbReference type="ARBA" id="ARBA00022490"/>
    </source>
</evidence>
<gene>
    <name evidence="7" type="primary">rsmA</name>
    <name evidence="7" type="synonym">ksgA</name>
    <name evidence="10" type="ORF">B5F17_01345</name>
</gene>
<dbReference type="InterPro" id="IPR011530">
    <property type="entry name" value="rRNA_adenine_dimethylase"/>
</dbReference>
<dbReference type="FunFam" id="3.40.50.150:FF:000023">
    <property type="entry name" value="Ribosomal RNA small subunit methyltransferase A"/>
    <property type="match status" value="1"/>
</dbReference>
<dbReference type="EC" id="2.1.1.182" evidence="7"/>
<evidence type="ECO:0000256" key="6">
    <source>
        <dbReference type="ARBA" id="ARBA00022884"/>
    </source>
</evidence>
<keyword evidence="4 7" id="KW-0808">Transferase</keyword>
<protein>
    <recommendedName>
        <fullName evidence="7">Ribosomal RNA small subunit methyltransferase A</fullName>
        <ecNumber evidence="7">2.1.1.182</ecNumber>
    </recommendedName>
    <alternativeName>
        <fullName evidence="7">16S rRNA (adenine(1518)-N(6)/adenine(1519)-N(6))-dimethyltransferase</fullName>
    </alternativeName>
    <alternativeName>
        <fullName evidence="7">16S rRNA dimethyladenosine transferase</fullName>
    </alternativeName>
    <alternativeName>
        <fullName evidence="7">16S rRNA dimethylase</fullName>
    </alternativeName>
    <alternativeName>
        <fullName evidence="7">S-adenosylmethionine-6-N', N'-adenosyl(rRNA) dimethyltransferase</fullName>
    </alternativeName>
</protein>
<comment type="catalytic activity">
    <reaction evidence="7">
        <text>adenosine(1518)/adenosine(1519) in 16S rRNA + 4 S-adenosyl-L-methionine = N(6)-dimethyladenosine(1518)/N(6)-dimethyladenosine(1519) in 16S rRNA + 4 S-adenosyl-L-homocysteine + 4 H(+)</text>
        <dbReference type="Rhea" id="RHEA:19609"/>
        <dbReference type="Rhea" id="RHEA-COMP:10232"/>
        <dbReference type="Rhea" id="RHEA-COMP:10233"/>
        <dbReference type="ChEBI" id="CHEBI:15378"/>
        <dbReference type="ChEBI" id="CHEBI:57856"/>
        <dbReference type="ChEBI" id="CHEBI:59789"/>
        <dbReference type="ChEBI" id="CHEBI:74411"/>
        <dbReference type="ChEBI" id="CHEBI:74493"/>
        <dbReference type="EC" id="2.1.1.182"/>
    </reaction>
</comment>
<dbReference type="InterPro" id="IPR023165">
    <property type="entry name" value="rRNA_Ade_diMease-like_C"/>
</dbReference>
<evidence type="ECO:0000256" key="7">
    <source>
        <dbReference type="HAMAP-Rule" id="MF_00607"/>
    </source>
</evidence>
<evidence type="ECO:0000259" key="9">
    <source>
        <dbReference type="SMART" id="SM00650"/>
    </source>
</evidence>
<feature type="binding site" evidence="7 8">
    <location>
        <position position="124"/>
    </location>
    <ligand>
        <name>S-adenosyl-L-methionine</name>
        <dbReference type="ChEBI" id="CHEBI:59789"/>
    </ligand>
</feature>
<dbReference type="EMBL" id="NFKK01000001">
    <property type="protein sequence ID" value="OUP54575.1"/>
    <property type="molecule type" value="Genomic_DNA"/>
</dbReference>
<dbReference type="PROSITE" id="PS01131">
    <property type="entry name" value="RRNA_A_DIMETH"/>
    <property type="match status" value="1"/>
</dbReference>
<name>A0A1Y4LCY0_9FIRM</name>
<dbReference type="InterPro" id="IPR020598">
    <property type="entry name" value="rRNA_Ade_methylase_Trfase_N"/>
</dbReference>
<accession>A0A1Y4LCY0</accession>
<dbReference type="GO" id="GO:0003723">
    <property type="term" value="F:RNA binding"/>
    <property type="evidence" value="ECO:0007669"/>
    <property type="project" value="UniProtKB-UniRule"/>
</dbReference>
<dbReference type="RefSeq" id="WP_087370014.1">
    <property type="nucleotide sequence ID" value="NZ_JBKTCX010000074.1"/>
</dbReference>
<evidence type="ECO:0000313" key="11">
    <source>
        <dbReference type="Proteomes" id="UP000195897"/>
    </source>
</evidence>
<feature type="binding site" evidence="7 8">
    <location>
        <position position="75"/>
    </location>
    <ligand>
        <name>S-adenosyl-L-methionine</name>
        <dbReference type="ChEBI" id="CHEBI:59789"/>
    </ligand>
</feature>
<dbReference type="PANTHER" id="PTHR11727:SF7">
    <property type="entry name" value="DIMETHYLADENOSINE TRANSFERASE-RELATED"/>
    <property type="match status" value="1"/>
</dbReference>
<dbReference type="Gene3D" id="1.10.8.100">
    <property type="entry name" value="Ribosomal RNA adenine dimethylase-like, domain 2"/>
    <property type="match status" value="1"/>
</dbReference>
<feature type="binding site" evidence="7 8">
    <location>
        <position position="100"/>
    </location>
    <ligand>
        <name>S-adenosyl-L-methionine</name>
        <dbReference type="ChEBI" id="CHEBI:59789"/>
    </ligand>
</feature>
<feature type="binding site" evidence="7 8">
    <location>
        <position position="29"/>
    </location>
    <ligand>
        <name>S-adenosyl-L-methionine</name>
        <dbReference type="ChEBI" id="CHEBI:59789"/>
    </ligand>
</feature>
<keyword evidence="6 7" id="KW-0694">RNA-binding</keyword>
<evidence type="ECO:0000256" key="3">
    <source>
        <dbReference type="ARBA" id="ARBA00022603"/>
    </source>
</evidence>
<evidence type="ECO:0000256" key="5">
    <source>
        <dbReference type="ARBA" id="ARBA00022691"/>
    </source>
</evidence>
<keyword evidence="3 7" id="KW-0489">Methyltransferase</keyword>
<comment type="caution">
    <text evidence="10">The sequence shown here is derived from an EMBL/GenBank/DDBJ whole genome shotgun (WGS) entry which is preliminary data.</text>
</comment>
<dbReference type="InterPro" id="IPR001737">
    <property type="entry name" value="KsgA/Erm"/>
</dbReference>
<dbReference type="InterPro" id="IPR029063">
    <property type="entry name" value="SAM-dependent_MTases_sf"/>
</dbReference>
<feature type="domain" description="Ribosomal RNA adenine methylase transferase N-terminal" evidence="9">
    <location>
        <begin position="34"/>
        <end position="208"/>
    </location>
</feature>
<dbReference type="SUPFAM" id="SSF53335">
    <property type="entry name" value="S-adenosyl-L-methionine-dependent methyltransferases"/>
    <property type="match status" value="1"/>
</dbReference>
<evidence type="ECO:0000256" key="4">
    <source>
        <dbReference type="ARBA" id="ARBA00022679"/>
    </source>
</evidence>
<sequence>MGLCDIQDIKTILARHGFRFSKSLGQNFLTEQWVPERIAAECGVDENSCAVEVGPGMGCLTVELSKRAEKVAAIEIDRALFPVLGETLADCDNVEVVQGDVLKTDLKALCEEKFPGKTVYACANLPYYITSPAISALLDSGAFAGITVMVQKEVAERICAPAGTGDSSAFSIYIQYHARAEYLFDVPRDCFVPQPKVDSAVIRLTPLAQPAVQVENEKLFFDLVRAAFGQRRKTLVNAMGTVFGGKFDKEQLTEMVTYCGLDARVRGERLSLEDYARLTSAACALMRAKGMC</sequence>
<dbReference type="GO" id="GO:0005829">
    <property type="term" value="C:cytosol"/>
    <property type="evidence" value="ECO:0007669"/>
    <property type="project" value="TreeGrafter"/>
</dbReference>
<comment type="subcellular location">
    <subcellularLocation>
        <location evidence="7">Cytoplasm</location>
    </subcellularLocation>
</comment>
<keyword evidence="5 7" id="KW-0949">S-adenosyl-L-methionine</keyword>
<dbReference type="SMART" id="SM00650">
    <property type="entry name" value="rADc"/>
    <property type="match status" value="1"/>
</dbReference>
<dbReference type="HAMAP" id="MF_00607">
    <property type="entry name" value="16SrRNA_methyltr_A"/>
    <property type="match status" value="1"/>
</dbReference>
<proteinExistence type="inferred from homology"/>
<dbReference type="NCBIfam" id="TIGR00755">
    <property type="entry name" value="ksgA"/>
    <property type="match status" value="1"/>
</dbReference>